<evidence type="ECO:0000256" key="3">
    <source>
        <dbReference type="ARBA" id="ARBA00022598"/>
    </source>
</evidence>
<dbReference type="HAMAP" id="MF_02004">
    <property type="entry name" value="Val_tRNA_synth_type1"/>
    <property type="match status" value="1"/>
</dbReference>
<protein>
    <recommendedName>
        <fullName evidence="11">Valine--tRNA ligase</fullName>
        <ecNumber evidence="11">6.1.1.9</ecNumber>
    </recommendedName>
    <alternativeName>
        <fullName evidence="11">Valyl-tRNA synthetase</fullName>
        <shortName evidence="11">ValRS</shortName>
    </alternativeName>
</protein>
<keyword evidence="4 11" id="KW-0547">Nucleotide-binding</keyword>
<keyword evidence="3 11" id="KW-0436">Ligase</keyword>
<comment type="subcellular location">
    <subcellularLocation>
        <location evidence="1 11">Cytoplasm</location>
    </subcellularLocation>
</comment>
<dbReference type="NCBIfam" id="TIGR00422">
    <property type="entry name" value="valS"/>
    <property type="match status" value="1"/>
</dbReference>
<keyword evidence="5 11" id="KW-0067">ATP-binding</keyword>
<feature type="region of interest" description="Disordered" evidence="12">
    <location>
        <begin position="1"/>
        <end position="21"/>
    </location>
</feature>
<feature type="short sequence motif" description="'HIGH' region" evidence="11">
    <location>
        <begin position="47"/>
        <end position="57"/>
    </location>
</feature>
<comment type="domain">
    <text evidence="11">The C-terminal coiled-coil domain is crucial for aminoacylation activity.</text>
</comment>
<dbReference type="InterPro" id="IPR002303">
    <property type="entry name" value="Valyl-tRNA_ligase"/>
</dbReference>
<evidence type="ECO:0000256" key="5">
    <source>
        <dbReference type="ARBA" id="ARBA00022840"/>
    </source>
</evidence>
<evidence type="ECO:0000313" key="17">
    <source>
        <dbReference type="Proteomes" id="UP000219522"/>
    </source>
</evidence>
<dbReference type="FunFam" id="3.90.740.10:FF:000005">
    <property type="entry name" value="Valine--tRNA ligase, mitochondrial"/>
    <property type="match status" value="1"/>
</dbReference>
<dbReference type="InterPro" id="IPR013155">
    <property type="entry name" value="M/V/L/I-tRNA-synth_anticd-bd"/>
</dbReference>
<dbReference type="InterPro" id="IPR037118">
    <property type="entry name" value="Val-tRNA_synth_C_sf"/>
</dbReference>
<sequence>MSDSTLAKSFEPQDIESQWGPEWEKRGYAAPDFKPGATNFSIQLPPPNVTGTLHMGHAFNQTIMDGLTRYHRMLGDNTLWVPGTDHAGIATQIVVERQLDAKGISRHDLGREEFLKRVWAWKQESGSTITNQVRRLGASIDWSREYFTMDDKMSAAVRDVFVTLYRQGLIYRGKRLVNWDPVLGTAVSDLEVVSEEENGSLWHISYPLPDGSGHLTVATTRPETMLGDVAVMVHPEDERYAHLIGKTVVLPLCDREIPVIADDYVDREFGTGVVKVTPAHDFNDYQVGQRHKLPQIEILTLDAKINDNAPAKYRGMDRFEARKQVVADLEALGLLDSVKPHKLMVPRGDRTGVVIEPMLTDQWFVAMSKPAPEGTFNPGKSIAETALDVVRNGQIRFVPENWTTTYYQWLENIQDWCISRQLWWGHQIPAWYGENGEMFVAKTEDEARAEAQSQGYTGPLRRDDDVLDTWFSSALVPFSSLGWPNETKELQAFLPSSVLVTGFDIIFFWVARMVMMTTHFTGKVPFDTVYVHGLVRDAEGQKMSKSKGNTLDPIDIVDGIGLDALVAKRTTGLMNPKQAAQIEKKTRKEFPEGIPAFGTDALRFTMASMATLGRNVNFDLARCEGYRNFCNKLWNATRFVLMNTEGHDCGFGHPEGCAPGDCGPGGYTHFSQADFWIVSLLQRVEAEVEKGFADYRFDNVASAIYKFVWDEYCDWYLELAKVQIQTGTPEQQRATRRTLLRVLETVLRLAHPVIPFITEALWQKVAPLTDSYPKGAKEGEASIMVQRFPQAQPEKIDESAEQWCAELKAIIDACRNLRGEMNLSPAVKVPMLATGDAARLATFAPYVQALARLSEVQIIADEATLDSQAHGAPVAIVGANKLVLKVEIDVAAERERLSKEVDRLTQEVSKCSAKLGNESFVAKAPAAVVEQERKRLAEYETTIAKLQAQLLRLPA</sequence>
<evidence type="ECO:0000256" key="9">
    <source>
        <dbReference type="ARBA" id="ARBA00047552"/>
    </source>
</evidence>
<dbReference type="InterPro" id="IPR010978">
    <property type="entry name" value="tRNA-bd_arm"/>
</dbReference>
<keyword evidence="8 11" id="KW-0030">Aminoacyl-tRNA synthetase</keyword>
<dbReference type="Gene3D" id="1.10.287.380">
    <property type="entry name" value="Valyl-tRNA synthetase, C-terminal domain"/>
    <property type="match status" value="1"/>
</dbReference>
<dbReference type="NCBIfam" id="NF004349">
    <property type="entry name" value="PRK05729.1"/>
    <property type="match status" value="1"/>
</dbReference>
<dbReference type="SUPFAM" id="SSF50677">
    <property type="entry name" value="ValRS/IleRS/LeuRS editing domain"/>
    <property type="match status" value="1"/>
</dbReference>
<comment type="similarity">
    <text evidence="10 11">Belongs to the class-I aminoacyl-tRNA synthetase family. ValS type 1 subfamily.</text>
</comment>
<dbReference type="PROSITE" id="PS00178">
    <property type="entry name" value="AA_TRNA_LIGASE_I"/>
    <property type="match status" value="1"/>
</dbReference>
<dbReference type="CDD" id="cd07962">
    <property type="entry name" value="Anticodon_Ia_Val"/>
    <property type="match status" value="1"/>
</dbReference>
<name>A0A7Z7I8C7_9BURK</name>
<feature type="coiled-coil region" evidence="11">
    <location>
        <begin position="887"/>
        <end position="949"/>
    </location>
</feature>
<feature type="short sequence motif" description="'KMSKS' region" evidence="11">
    <location>
        <begin position="542"/>
        <end position="546"/>
    </location>
</feature>
<dbReference type="EMBL" id="OCSU01000002">
    <property type="protein sequence ID" value="SOE81169.1"/>
    <property type="molecule type" value="Genomic_DNA"/>
</dbReference>
<dbReference type="EC" id="6.1.1.9" evidence="11"/>
<dbReference type="SUPFAM" id="SSF52374">
    <property type="entry name" value="Nucleotidylyl transferase"/>
    <property type="match status" value="1"/>
</dbReference>
<evidence type="ECO:0000256" key="1">
    <source>
        <dbReference type="ARBA" id="ARBA00004496"/>
    </source>
</evidence>
<dbReference type="GO" id="GO:0002161">
    <property type="term" value="F:aminoacyl-tRNA deacylase activity"/>
    <property type="evidence" value="ECO:0007669"/>
    <property type="project" value="InterPro"/>
</dbReference>
<evidence type="ECO:0000256" key="6">
    <source>
        <dbReference type="ARBA" id="ARBA00022917"/>
    </source>
</evidence>
<dbReference type="InterPro" id="IPR019499">
    <property type="entry name" value="Val-tRNA_synth_tRNA-bd"/>
</dbReference>
<evidence type="ECO:0000256" key="4">
    <source>
        <dbReference type="ARBA" id="ARBA00022741"/>
    </source>
</evidence>
<dbReference type="InterPro" id="IPR001412">
    <property type="entry name" value="aa-tRNA-synth_I_CS"/>
</dbReference>
<gene>
    <name evidence="11" type="primary">valS</name>
    <name evidence="16" type="ORF">SAMN05446927_4433</name>
</gene>
<keyword evidence="2 11" id="KW-0963">Cytoplasm</keyword>
<dbReference type="GO" id="GO:0005524">
    <property type="term" value="F:ATP binding"/>
    <property type="evidence" value="ECO:0007669"/>
    <property type="project" value="UniProtKB-UniRule"/>
</dbReference>
<dbReference type="GO" id="GO:0005829">
    <property type="term" value="C:cytosol"/>
    <property type="evidence" value="ECO:0007669"/>
    <property type="project" value="TreeGrafter"/>
</dbReference>
<evidence type="ECO:0000259" key="15">
    <source>
        <dbReference type="Pfam" id="PF10458"/>
    </source>
</evidence>
<keyword evidence="7 11" id="KW-0175">Coiled coil</keyword>
<organism evidence="16 17">
    <name type="scientific">Caballeronia arationis</name>
    <dbReference type="NCBI Taxonomy" id="1777142"/>
    <lineage>
        <taxon>Bacteria</taxon>
        <taxon>Pseudomonadati</taxon>
        <taxon>Pseudomonadota</taxon>
        <taxon>Betaproteobacteria</taxon>
        <taxon>Burkholderiales</taxon>
        <taxon>Burkholderiaceae</taxon>
        <taxon>Caballeronia</taxon>
    </lineage>
</organism>
<dbReference type="FunFam" id="3.40.50.620:FF:000020">
    <property type="entry name" value="Valine--tRNA ligase, mitochondrial"/>
    <property type="match status" value="1"/>
</dbReference>
<dbReference type="SUPFAM" id="SSF46589">
    <property type="entry name" value="tRNA-binding arm"/>
    <property type="match status" value="1"/>
</dbReference>
<keyword evidence="6 11" id="KW-0648">Protein biosynthesis</keyword>
<dbReference type="PANTHER" id="PTHR11946">
    <property type="entry name" value="VALYL-TRNA SYNTHETASES"/>
    <property type="match status" value="1"/>
</dbReference>
<dbReference type="FunFam" id="1.10.287.380:FF:000001">
    <property type="entry name" value="Valine--tRNA ligase"/>
    <property type="match status" value="1"/>
</dbReference>
<dbReference type="Proteomes" id="UP000219522">
    <property type="component" value="Unassembled WGS sequence"/>
</dbReference>
<feature type="binding site" evidence="11">
    <location>
        <position position="545"/>
    </location>
    <ligand>
        <name>ATP</name>
        <dbReference type="ChEBI" id="CHEBI:30616"/>
    </ligand>
</feature>
<dbReference type="Gene3D" id="3.90.740.10">
    <property type="entry name" value="Valyl/Leucyl/Isoleucyl-tRNA synthetase, editing domain"/>
    <property type="match status" value="1"/>
</dbReference>
<comment type="domain">
    <text evidence="11">ValRS has two distinct active sites: one for aminoacylation and one for editing. The misactivated threonine is translocated from the active site to the editing site.</text>
</comment>
<reference evidence="16 17" key="1">
    <citation type="submission" date="2017-09" db="EMBL/GenBank/DDBJ databases">
        <authorList>
            <person name="Varghese N."/>
            <person name="Submissions S."/>
        </authorList>
    </citation>
    <scope>NUCLEOTIDE SEQUENCE [LARGE SCALE GENOMIC DNA]</scope>
    <source>
        <strain evidence="16 17">OK806</strain>
    </source>
</reference>
<evidence type="ECO:0000256" key="10">
    <source>
        <dbReference type="ARBA" id="ARBA00060830"/>
    </source>
</evidence>
<dbReference type="Pfam" id="PF00133">
    <property type="entry name" value="tRNA-synt_1"/>
    <property type="match status" value="1"/>
</dbReference>
<dbReference type="InterPro" id="IPR009080">
    <property type="entry name" value="tRNAsynth_Ia_anticodon-bd"/>
</dbReference>
<dbReference type="InterPro" id="IPR002300">
    <property type="entry name" value="aa-tRNA-synth_Ia"/>
</dbReference>
<comment type="function">
    <text evidence="11">Catalyzes the attachment of valine to tRNA(Val). As ValRS can inadvertently accommodate and process structurally similar amino acids such as threonine, to avoid such errors, it has a 'posttransfer' editing activity that hydrolyzes mischarged Thr-tRNA(Val) in a tRNA-dependent manner.</text>
</comment>
<evidence type="ECO:0000256" key="2">
    <source>
        <dbReference type="ARBA" id="ARBA00022490"/>
    </source>
</evidence>
<dbReference type="SUPFAM" id="SSF47323">
    <property type="entry name" value="Anticodon-binding domain of a subclass of class I aminoacyl-tRNA synthetases"/>
    <property type="match status" value="1"/>
</dbReference>
<dbReference type="AlphaFoldDB" id="A0A7Z7I8C7"/>
<dbReference type="Gene3D" id="1.10.730.10">
    <property type="entry name" value="Isoleucyl-tRNA Synthetase, Domain 1"/>
    <property type="match status" value="1"/>
</dbReference>
<accession>A0A7Z7I8C7</accession>
<dbReference type="InterPro" id="IPR009008">
    <property type="entry name" value="Val/Leu/Ile-tRNA-synth_edit"/>
</dbReference>
<dbReference type="FunFam" id="3.40.50.620:FF:000078">
    <property type="entry name" value="Valine--tRNA ligase, mitochondrial"/>
    <property type="match status" value="1"/>
</dbReference>
<keyword evidence="17" id="KW-1185">Reference proteome</keyword>
<evidence type="ECO:0000256" key="12">
    <source>
        <dbReference type="SAM" id="MobiDB-lite"/>
    </source>
</evidence>
<feature type="domain" description="Methionyl/Valyl/Leucyl/Isoleucyl-tRNA synthetase anticodon-binding" evidence="14">
    <location>
        <begin position="674"/>
        <end position="827"/>
    </location>
</feature>
<feature type="domain" description="Valyl-tRNA synthetase tRNA-binding arm" evidence="15">
    <location>
        <begin position="889"/>
        <end position="953"/>
    </location>
</feature>
<dbReference type="InterPro" id="IPR014729">
    <property type="entry name" value="Rossmann-like_a/b/a_fold"/>
</dbReference>
<dbReference type="PRINTS" id="PR00986">
    <property type="entry name" value="TRNASYNTHVAL"/>
</dbReference>
<dbReference type="Pfam" id="PF08264">
    <property type="entry name" value="Anticodon_1"/>
    <property type="match status" value="1"/>
</dbReference>
<evidence type="ECO:0000259" key="14">
    <source>
        <dbReference type="Pfam" id="PF08264"/>
    </source>
</evidence>
<dbReference type="Gene3D" id="3.40.50.620">
    <property type="entry name" value="HUPs"/>
    <property type="match status" value="2"/>
</dbReference>
<evidence type="ECO:0000256" key="11">
    <source>
        <dbReference type="HAMAP-Rule" id="MF_02004"/>
    </source>
</evidence>
<comment type="caution">
    <text evidence="16">The sequence shown here is derived from an EMBL/GenBank/DDBJ whole genome shotgun (WGS) entry which is preliminary data.</text>
</comment>
<feature type="domain" description="Aminoacyl-tRNA synthetase class Ia" evidence="13">
    <location>
        <begin position="22"/>
        <end position="619"/>
    </location>
</feature>
<dbReference type="CDD" id="cd00817">
    <property type="entry name" value="ValRS_core"/>
    <property type="match status" value="1"/>
</dbReference>
<comment type="subunit">
    <text evidence="11">Monomer.</text>
</comment>
<dbReference type="Pfam" id="PF10458">
    <property type="entry name" value="Val_tRNA-synt_C"/>
    <property type="match status" value="1"/>
</dbReference>
<dbReference type="GO" id="GO:0004832">
    <property type="term" value="F:valine-tRNA ligase activity"/>
    <property type="evidence" value="ECO:0007669"/>
    <property type="project" value="UniProtKB-UniRule"/>
</dbReference>
<evidence type="ECO:0000256" key="8">
    <source>
        <dbReference type="ARBA" id="ARBA00023146"/>
    </source>
</evidence>
<dbReference type="GO" id="GO:0006438">
    <property type="term" value="P:valyl-tRNA aminoacylation"/>
    <property type="evidence" value="ECO:0007669"/>
    <property type="project" value="UniProtKB-UniRule"/>
</dbReference>
<evidence type="ECO:0000256" key="7">
    <source>
        <dbReference type="ARBA" id="ARBA00023054"/>
    </source>
</evidence>
<comment type="catalytic activity">
    <reaction evidence="9 11">
        <text>tRNA(Val) + L-valine + ATP = L-valyl-tRNA(Val) + AMP + diphosphate</text>
        <dbReference type="Rhea" id="RHEA:10704"/>
        <dbReference type="Rhea" id="RHEA-COMP:9672"/>
        <dbReference type="Rhea" id="RHEA-COMP:9708"/>
        <dbReference type="ChEBI" id="CHEBI:30616"/>
        <dbReference type="ChEBI" id="CHEBI:33019"/>
        <dbReference type="ChEBI" id="CHEBI:57762"/>
        <dbReference type="ChEBI" id="CHEBI:78442"/>
        <dbReference type="ChEBI" id="CHEBI:78537"/>
        <dbReference type="ChEBI" id="CHEBI:456215"/>
        <dbReference type="EC" id="6.1.1.9"/>
    </reaction>
</comment>
<evidence type="ECO:0000259" key="13">
    <source>
        <dbReference type="Pfam" id="PF00133"/>
    </source>
</evidence>
<dbReference type="PANTHER" id="PTHR11946:SF93">
    <property type="entry name" value="VALINE--TRNA LIGASE, CHLOROPLASTIC_MITOCHONDRIAL 2"/>
    <property type="match status" value="1"/>
</dbReference>
<dbReference type="InterPro" id="IPR033705">
    <property type="entry name" value="Anticodon_Ia_Val"/>
</dbReference>
<dbReference type="RefSeq" id="WP_097190270.1">
    <property type="nucleotide sequence ID" value="NZ_OCSU01000002.1"/>
</dbReference>
<proteinExistence type="inferred from homology"/>
<evidence type="ECO:0000313" key="16">
    <source>
        <dbReference type="EMBL" id="SOE81169.1"/>
    </source>
</evidence>